<evidence type="ECO:0000256" key="1">
    <source>
        <dbReference type="ARBA" id="ARBA00001974"/>
    </source>
</evidence>
<dbReference type="EMBL" id="CP003156">
    <property type="protein sequence ID" value="AEV32265.1"/>
    <property type="molecule type" value="Genomic_DNA"/>
</dbReference>
<protein>
    <submittedName>
        <fullName evidence="7">Putative dehydrogenase</fullName>
    </submittedName>
</protein>
<proteinExistence type="inferred from homology"/>
<keyword evidence="3" id="KW-0274">FAD</keyword>
<dbReference type="SUPFAM" id="SSF51905">
    <property type="entry name" value="FAD/NAD(P)-binding domain"/>
    <property type="match status" value="1"/>
</dbReference>
<keyword evidence="2" id="KW-0285">Flavoprotein</keyword>
<dbReference type="PANTHER" id="PTHR43104">
    <property type="entry name" value="L-2-HYDROXYGLUTARATE DEHYDROGENASE, MITOCHONDRIAL"/>
    <property type="match status" value="1"/>
</dbReference>
<dbReference type="Gene3D" id="3.50.50.60">
    <property type="entry name" value="FAD/NAD(P)-binding domain"/>
    <property type="match status" value="1"/>
</dbReference>
<reference evidence="7 8" key="1">
    <citation type="journal article" date="2012" name="Stand. Genomic Sci.">
        <title>Genome sequence of the orange-pigmented seawater bacterium Owenweeksia hongkongensis type strain (UST20020801(T)).</title>
        <authorList>
            <person name="Riedel T."/>
            <person name="Held B."/>
            <person name="Nolan M."/>
            <person name="Lucas S."/>
            <person name="Lapidus A."/>
            <person name="Tice H."/>
            <person name="Del Rio T.G."/>
            <person name="Cheng J.F."/>
            <person name="Han C."/>
            <person name="Tapia R."/>
            <person name="Goodwin L.A."/>
            <person name="Pitluck S."/>
            <person name="Liolios K."/>
            <person name="Mavromatis K."/>
            <person name="Pagani I."/>
            <person name="Ivanova N."/>
            <person name="Mikhailova N."/>
            <person name="Pati A."/>
            <person name="Chen A."/>
            <person name="Palaniappan K."/>
            <person name="Rohde M."/>
            <person name="Tindall B.J."/>
            <person name="Detter J.C."/>
            <person name="Goker M."/>
            <person name="Woyke T."/>
            <person name="Bristow J."/>
            <person name="Eisen J.A."/>
            <person name="Markowitz V."/>
            <person name="Hugenholtz P."/>
            <person name="Klenk H.P."/>
            <person name="Kyrpides N.C."/>
        </authorList>
    </citation>
    <scope>NUCLEOTIDE SEQUENCE</scope>
    <source>
        <strain evidence="8">DSM 17368 / JCM 12287 / NRRL B-23963</strain>
    </source>
</reference>
<name>G8R6T0_OWEHD</name>
<dbReference type="PANTHER" id="PTHR43104:SF2">
    <property type="entry name" value="L-2-HYDROXYGLUTARATE DEHYDROGENASE, MITOCHONDRIAL"/>
    <property type="match status" value="1"/>
</dbReference>
<comment type="similarity">
    <text evidence="5">Belongs to the L2HGDH family.</text>
</comment>
<dbReference type="GO" id="GO:0047545">
    <property type="term" value="F:(S)-2-hydroxyglutarate dehydrogenase activity"/>
    <property type="evidence" value="ECO:0007669"/>
    <property type="project" value="TreeGrafter"/>
</dbReference>
<evidence type="ECO:0000256" key="3">
    <source>
        <dbReference type="ARBA" id="ARBA00022827"/>
    </source>
</evidence>
<feature type="domain" description="FAD dependent oxidoreductase" evidence="6">
    <location>
        <begin position="6"/>
        <end position="379"/>
    </location>
</feature>
<dbReference type="GO" id="GO:0005737">
    <property type="term" value="C:cytoplasm"/>
    <property type="evidence" value="ECO:0007669"/>
    <property type="project" value="TreeGrafter"/>
</dbReference>
<keyword evidence="4" id="KW-0560">Oxidoreductase</keyword>
<evidence type="ECO:0000313" key="7">
    <source>
        <dbReference type="EMBL" id="AEV32265.1"/>
    </source>
</evidence>
<gene>
    <name evidence="7" type="ordered locus">Oweho_1265</name>
</gene>
<dbReference type="PATRIC" id="fig|926562.3.peg.1275"/>
<dbReference type="InterPro" id="IPR006076">
    <property type="entry name" value="FAD-dep_OxRdtase"/>
</dbReference>
<dbReference type="eggNOG" id="COG0579">
    <property type="taxonomic scope" value="Bacteria"/>
</dbReference>
<dbReference type="Gene3D" id="3.30.9.10">
    <property type="entry name" value="D-Amino Acid Oxidase, subunit A, domain 2"/>
    <property type="match status" value="1"/>
</dbReference>
<evidence type="ECO:0000256" key="5">
    <source>
        <dbReference type="ARBA" id="ARBA00037941"/>
    </source>
</evidence>
<evidence type="ECO:0000256" key="2">
    <source>
        <dbReference type="ARBA" id="ARBA00022630"/>
    </source>
</evidence>
<dbReference type="Proteomes" id="UP000005631">
    <property type="component" value="Chromosome"/>
</dbReference>
<organism evidence="7 8">
    <name type="scientific">Owenweeksia hongkongensis (strain DSM 17368 / CIP 108786 / JCM 12287 / NRRL B-23963 / UST20020801)</name>
    <dbReference type="NCBI Taxonomy" id="926562"/>
    <lineage>
        <taxon>Bacteria</taxon>
        <taxon>Pseudomonadati</taxon>
        <taxon>Bacteroidota</taxon>
        <taxon>Flavobacteriia</taxon>
        <taxon>Flavobacteriales</taxon>
        <taxon>Owenweeksiaceae</taxon>
        <taxon>Owenweeksia</taxon>
    </lineage>
</organism>
<evidence type="ECO:0000256" key="4">
    <source>
        <dbReference type="ARBA" id="ARBA00023002"/>
    </source>
</evidence>
<dbReference type="HOGENOM" id="CLU_024775_0_1_10"/>
<sequence length="408" mass="44957">MTQHFDLAIIGGGVVGLATAYKFQKKYPDATIAIFEKESKVAAHQTGRNSGVIHSGIYYKPGSHKALNCLDGRKQLVAFAKENNVDHDVCGKIILAVNDTERDALLKIYRRGQENKIESIELIDPKEINEIEPSVVGVEAIKVPCTGIIDFKGLCEKFVQLIQEINPNSKIFLNTKVIGSTSNGNQHEIITDKGNFSISQKVFCAGLQADRMAKMEGLNLDVAIVGFRGDYYELTETGKHKVKHLIYPVPDPAFPFLGVHFTRMTDGSIECGPNAVFSFKREGYSRTAFDFTDTKDALAFPGTLKLFKKHVKKGMDEYKRAFSKQRFLKELQKMIPSLTMGDIVAARSGVRAQALTKDGALVDDFKIVHGPASIHVINAPSPAATACLSIADDILAMIETQKAELENY</sequence>
<dbReference type="AlphaFoldDB" id="G8R6T0"/>
<evidence type="ECO:0000313" key="8">
    <source>
        <dbReference type="Proteomes" id="UP000005631"/>
    </source>
</evidence>
<accession>G8R6T0</accession>
<dbReference type="RefSeq" id="WP_014201625.1">
    <property type="nucleotide sequence ID" value="NC_016599.1"/>
</dbReference>
<dbReference type="NCBIfam" id="NF008726">
    <property type="entry name" value="PRK11728.1"/>
    <property type="match status" value="1"/>
</dbReference>
<dbReference type="InterPro" id="IPR036188">
    <property type="entry name" value="FAD/NAD-bd_sf"/>
</dbReference>
<evidence type="ECO:0000259" key="6">
    <source>
        <dbReference type="Pfam" id="PF01266"/>
    </source>
</evidence>
<dbReference type="Pfam" id="PF01266">
    <property type="entry name" value="DAO"/>
    <property type="match status" value="1"/>
</dbReference>
<dbReference type="KEGG" id="oho:Oweho_1265"/>
<keyword evidence="8" id="KW-1185">Reference proteome</keyword>
<dbReference type="STRING" id="926562.Oweho_1265"/>
<comment type="cofactor">
    <cofactor evidence="1">
        <name>FAD</name>
        <dbReference type="ChEBI" id="CHEBI:57692"/>
    </cofactor>
</comment>
<dbReference type="OrthoDB" id="9801699at2"/>